<dbReference type="GO" id="GO:0016020">
    <property type="term" value="C:membrane"/>
    <property type="evidence" value="ECO:0007669"/>
    <property type="project" value="TreeGrafter"/>
</dbReference>
<evidence type="ECO:0000256" key="6">
    <source>
        <dbReference type="ARBA" id="ARBA00038357"/>
    </source>
</evidence>
<dbReference type="InterPro" id="IPR050577">
    <property type="entry name" value="MAPR/NEUFC/NENF-like"/>
</dbReference>
<dbReference type="eggNOG" id="KOG1110">
    <property type="taxonomic scope" value="Eukaryota"/>
</dbReference>
<evidence type="ECO:0000256" key="2">
    <source>
        <dbReference type="ARBA" id="ARBA00022617"/>
    </source>
</evidence>
<dbReference type="PANTHER" id="PTHR10281:SF72">
    <property type="entry name" value="NEUDESIN"/>
    <property type="match status" value="1"/>
</dbReference>
<keyword evidence="5" id="KW-0408">Iron</keyword>
<dbReference type="Proteomes" id="UP000007148">
    <property type="component" value="Unassembled WGS sequence"/>
</dbReference>
<reference evidence="8 9" key="1">
    <citation type="journal article" date="2011" name="PLoS Pathog.">
        <title>Endophytic Life Strategies Decoded by Genome and Transcriptome Analyses of the Mutualistic Root Symbiont Piriformospora indica.</title>
        <authorList>
            <person name="Zuccaro A."/>
            <person name="Lahrmann U."/>
            <person name="Guldener U."/>
            <person name="Langen G."/>
            <person name="Pfiffi S."/>
            <person name="Biedenkopf D."/>
            <person name="Wong P."/>
            <person name="Samans B."/>
            <person name="Grimm C."/>
            <person name="Basiewicz M."/>
            <person name="Murat C."/>
            <person name="Martin F."/>
            <person name="Kogel K.H."/>
        </authorList>
    </citation>
    <scope>NUCLEOTIDE SEQUENCE [LARGE SCALE GENOMIC DNA]</scope>
    <source>
        <strain evidence="8 9">DSM 11827</strain>
    </source>
</reference>
<evidence type="ECO:0000259" key="7">
    <source>
        <dbReference type="SMART" id="SM01117"/>
    </source>
</evidence>
<name>G4T518_SERID</name>
<keyword evidence="3" id="KW-0479">Metal-binding</keyword>
<evidence type="ECO:0000256" key="3">
    <source>
        <dbReference type="ARBA" id="ARBA00022723"/>
    </source>
</evidence>
<dbReference type="SUPFAM" id="SSF55856">
    <property type="entry name" value="Cytochrome b5-like heme/steroid binding domain"/>
    <property type="match status" value="1"/>
</dbReference>
<organism evidence="8 9">
    <name type="scientific">Serendipita indica (strain DSM 11827)</name>
    <name type="common">Root endophyte fungus</name>
    <name type="synonym">Piriformospora indica</name>
    <dbReference type="NCBI Taxonomy" id="1109443"/>
    <lineage>
        <taxon>Eukaryota</taxon>
        <taxon>Fungi</taxon>
        <taxon>Dikarya</taxon>
        <taxon>Basidiomycota</taxon>
        <taxon>Agaricomycotina</taxon>
        <taxon>Agaricomycetes</taxon>
        <taxon>Sebacinales</taxon>
        <taxon>Serendipitaceae</taxon>
        <taxon>Serendipita</taxon>
    </lineage>
</organism>
<dbReference type="InterPro" id="IPR036400">
    <property type="entry name" value="Cyt_B5-like_heme/steroid_sf"/>
</dbReference>
<evidence type="ECO:0000256" key="4">
    <source>
        <dbReference type="ARBA" id="ARBA00022824"/>
    </source>
</evidence>
<evidence type="ECO:0000313" key="9">
    <source>
        <dbReference type="Proteomes" id="UP000007148"/>
    </source>
</evidence>
<protein>
    <submittedName>
        <fullName evidence="8">Related to membrane steroid binding protein</fullName>
    </submittedName>
</protein>
<keyword evidence="4" id="KW-0256">Endoplasmic reticulum</keyword>
<comment type="caution">
    <text evidence="8">The sequence shown here is derived from an EMBL/GenBank/DDBJ whole genome shotgun (WGS) entry which is preliminary data.</text>
</comment>
<feature type="domain" description="Cytochrome b5 heme-binding" evidence="7">
    <location>
        <begin position="60"/>
        <end position="153"/>
    </location>
</feature>
<keyword evidence="2" id="KW-0349">Heme</keyword>
<dbReference type="GO" id="GO:0005783">
    <property type="term" value="C:endoplasmic reticulum"/>
    <property type="evidence" value="ECO:0007669"/>
    <property type="project" value="UniProtKB-SubCell"/>
</dbReference>
<proteinExistence type="inferred from homology"/>
<dbReference type="OMA" id="ANEWETQ"/>
<dbReference type="SMART" id="SM01117">
    <property type="entry name" value="Cyt-b5"/>
    <property type="match status" value="1"/>
</dbReference>
<accession>G4T518</accession>
<evidence type="ECO:0000313" key="8">
    <source>
        <dbReference type="EMBL" id="CCA66353.1"/>
    </source>
</evidence>
<gene>
    <name evidence="8" type="ORF">PIIN_00039</name>
</gene>
<comment type="similarity">
    <text evidence="6">Belongs to the cytochrome b5 family. MAPR subfamily.</text>
</comment>
<dbReference type="HOGENOM" id="CLU_042860_1_1_1"/>
<dbReference type="EMBL" id="CAFZ01000001">
    <property type="protein sequence ID" value="CCA66353.1"/>
    <property type="molecule type" value="Genomic_DNA"/>
</dbReference>
<evidence type="ECO:0000256" key="1">
    <source>
        <dbReference type="ARBA" id="ARBA00004240"/>
    </source>
</evidence>
<dbReference type="OrthoDB" id="547796at2759"/>
<evidence type="ECO:0000256" key="5">
    <source>
        <dbReference type="ARBA" id="ARBA00023004"/>
    </source>
</evidence>
<dbReference type="GO" id="GO:0046872">
    <property type="term" value="F:metal ion binding"/>
    <property type="evidence" value="ECO:0007669"/>
    <property type="project" value="UniProtKB-KW"/>
</dbReference>
<comment type="subcellular location">
    <subcellularLocation>
        <location evidence="1">Endoplasmic reticulum</location>
    </subcellularLocation>
</comment>
<dbReference type="Pfam" id="PF00173">
    <property type="entry name" value="Cyt-b5"/>
    <property type="match status" value="1"/>
</dbReference>
<dbReference type="PANTHER" id="PTHR10281">
    <property type="entry name" value="MEMBRANE-ASSOCIATED PROGESTERONE RECEPTOR COMPONENT-RELATED"/>
    <property type="match status" value="1"/>
</dbReference>
<dbReference type="AlphaFoldDB" id="G4T518"/>
<dbReference type="FunCoup" id="G4T518">
    <property type="interactions" value="365"/>
</dbReference>
<dbReference type="Gene3D" id="3.10.120.10">
    <property type="entry name" value="Cytochrome b5-like heme/steroid binding domain"/>
    <property type="match status" value="1"/>
</dbReference>
<dbReference type="InterPro" id="IPR001199">
    <property type="entry name" value="Cyt_B5-like_heme/steroid-bd"/>
</dbReference>
<dbReference type="InParanoid" id="G4T518"/>
<dbReference type="STRING" id="1109443.G4T518"/>
<keyword evidence="9" id="KW-1185">Reference proteome</keyword>
<sequence>MSFNPLETPLNTLFAASIAYCTFRILWPSVDLPKKLPSTHSEAYNWLPPRHPETLVFKNYTPKTLEPFNGQNGSRILLAIDREVFDVTSGRSFYGPGGAYGNFAGRDASRGMAKQSFDMEMLTPVDQPIDKLEDLDQTEIDNMKGTPLLGQVRCTTNRKRTGWVSHFRYKYIVVGKLVENEDT</sequence>